<dbReference type="AlphaFoldDB" id="A0A6J4V5Q8"/>
<dbReference type="GO" id="GO:0006012">
    <property type="term" value="P:galactose metabolic process"/>
    <property type="evidence" value="ECO:0007669"/>
    <property type="project" value="InterPro"/>
</dbReference>
<keyword evidence="5 6" id="KW-0326">Glycosidase</keyword>
<dbReference type="GO" id="GO:0004565">
    <property type="term" value="F:beta-galactosidase activity"/>
    <property type="evidence" value="ECO:0007669"/>
    <property type="project" value="UniProtKB-EC"/>
</dbReference>
<feature type="binding site" evidence="8">
    <location>
        <position position="309"/>
    </location>
    <ligand>
        <name>substrate</name>
    </ligand>
</feature>
<dbReference type="InterPro" id="IPR013738">
    <property type="entry name" value="Beta_galactosidase_Trimer"/>
</dbReference>
<organism evidence="12">
    <name type="scientific">uncultured Truepera sp</name>
    <dbReference type="NCBI Taxonomy" id="543023"/>
    <lineage>
        <taxon>Bacteria</taxon>
        <taxon>Thermotogati</taxon>
        <taxon>Deinococcota</taxon>
        <taxon>Deinococci</taxon>
        <taxon>Trueperales</taxon>
        <taxon>Trueperaceae</taxon>
        <taxon>Truepera</taxon>
        <taxon>environmental samples</taxon>
    </lineage>
</organism>
<evidence type="ECO:0000259" key="9">
    <source>
        <dbReference type="Pfam" id="PF02449"/>
    </source>
</evidence>
<evidence type="ECO:0000256" key="1">
    <source>
        <dbReference type="ARBA" id="ARBA00001412"/>
    </source>
</evidence>
<dbReference type="PIRSF" id="PIRSF001084">
    <property type="entry name" value="B-galactosidase"/>
    <property type="match status" value="1"/>
</dbReference>
<dbReference type="SUPFAM" id="SSF52317">
    <property type="entry name" value="Class I glutamine amidotransferase-like"/>
    <property type="match status" value="1"/>
</dbReference>
<evidence type="ECO:0000259" key="11">
    <source>
        <dbReference type="Pfam" id="PF08533"/>
    </source>
</evidence>
<evidence type="ECO:0000256" key="8">
    <source>
        <dbReference type="PIRSR" id="PIRSR001084-2"/>
    </source>
</evidence>
<dbReference type="InterPro" id="IPR013780">
    <property type="entry name" value="Glyco_hydro_b"/>
</dbReference>
<evidence type="ECO:0000256" key="2">
    <source>
        <dbReference type="ARBA" id="ARBA00005940"/>
    </source>
</evidence>
<dbReference type="InterPro" id="IPR017853">
    <property type="entry name" value="GH"/>
</dbReference>
<dbReference type="Pfam" id="PF02449">
    <property type="entry name" value="Glyco_hydro_42"/>
    <property type="match status" value="1"/>
</dbReference>
<feature type="domain" description="Beta-galactosidase trimerisation" evidence="10">
    <location>
        <begin position="389"/>
        <end position="592"/>
    </location>
</feature>
<evidence type="ECO:0000313" key="12">
    <source>
        <dbReference type="EMBL" id="CAA9569354.1"/>
    </source>
</evidence>
<dbReference type="InterPro" id="IPR013529">
    <property type="entry name" value="Glyco_hydro_42_N"/>
</dbReference>
<dbReference type="GO" id="GO:0009341">
    <property type="term" value="C:beta-galactosidase complex"/>
    <property type="evidence" value="ECO:0007669"/>
    <property type="project" value="InterPro"/>
</dbReference>
<dbReference type="EMBL" id="CADCWP010000107">
    <property type="protein sequence ID" value="CAA9569354.1"/>
    <property type="molecule type" value="Genomic_DNA"/>
</dbReference>
<dbReference type="PANTHER" id="PTHR36447">
    <property type="entry name" value="BETA-GALACTOSIDASE GANA"/>
    <property type="match status" value="1"/>
</dbReference>
<sequence length="676" mass="75479">MTEIFYGGDYNPEQWPETVWHEDVKLMQEAGVNLVSVAIFAWSKLEPEEGRYDFGWLDRLLDLLHRHGVGVCLATATAAPPPWLARTYPQSLPVTAQGVRLGVGSRQQYSPSSPDYKRLAAKLVREIATRYKDHPALKLWHVNNEYGCHVSESFDDNSAQAFRVWLRERYGTVEALNEAWGTSFWSQAYGAWDEVTPPAAAPTFLNPTQQLDWRRFCSDALLSLYRMEREILRNITPGIPATTNFIGVHKPLDEWRWAQELDVVSNDAYPDPGAYDAGIYAAFQSDMMRSLKAGAPWILMEQAPNQVQWRARNSLKPPGVMRLWSLQAVARGARGVMFFQWRQSKAGAEKFHSAMVPHAGAEGRTWREVRDLGQELRQLGEVLKSRVQAEAAIVFDWETWWALELDARPSADVRYLEQVYSYYAALWHRNVTVDFVKPDADLSPYKLVLVPNLYLVKDEAAANLERYTEAGGTLALSFFSGIVDENDQVRLGGYPAPFRKLLGLSVEEFDALPVGVTHTVRGEQEFSADLWADVIALEGAEPLATFTEGFYARRPAVTQHSFGKGKSFYLGTRLDGAGMAWLLEKACQTAGVDTTTNLPEGVEAVRRVSDGAGYLTLLNHTDKSVQVELSEAATDLAQGETQVGELTLPPYGVTFLRLQQPAAGTAPTPVKGAKLD</sequence>
<dbReference type="Gene3D" id="3.40.50.880">
    <property type="match status" value="1"/>
</dbReference>
<comment type="similarity">
    <text evidence="2 6">Belongs to the glycosyl hydrolase 42 family.</text>
</comment>
<dbReference type="PANTHER" id="PTHR36447:SF1">
    <property type="entry name" value="BETA-GALACTOSIDASE GANA"/>
    <property type="match status" value="1"/>
</dbReference>
<feature type="active site" description="Nucleophile" evidence="7">
    <location>
        <position position="301"/>
    </location>
</feature>
<evidence type="ECO:0000256" key="3">
    <source>
        <dbReference type="ARBA" id="ARBA00012756"/>
    </source>
</evidence>
<dbReference type="Pfam" id="PF08533">
    <property type="entry name" value="Glyco_hydro_42C"/>
    <property type="match status" value="1"/>
</dbReference>
<dbReference type="EC" id="3.2.1.23" evidence="3 6"/>
<dbReference type="CDD" id="cd03143">
    <property type="entry name" value="A4_beta-galactosidase_middle_domain"/>
    <property type="match status" value="1"/>
</dbReference>
<comment type="catalytic activity">
    <reaction evidence="1 6">
        <text>Hydrolysis of terminal non-reducing beta-D-galactose residues in beta-D-galactosides.</text>
        <dbReference type="EC" id="3.2.1.23"/>
    </reaction>
</comment>
<dbReference type="InterPro" id="IPR013739">
    <property type="entry name" value="Beta_galactosidase_C"/>
</dbReference>
<evidence type="ECO:0000256" key="4">
    <source>
        <dbReference type="ARBA" id="ARBA00022801"/>
    </source>
</evidence>
<feature type="binding site" evidence="8">
    <location>
        <position position="144"/>
    </location>
    <ligand>
        <name>substrate</name>
    </ligand>
</feature>
<evidence type="ECO:0000256" key="5">
    <source>
        <dbReference type="ARBA" id="ARBA00023295"/>
    </source>
</evidence>
<dbReference type="Gene3D" id="2.60.40.1180">
    <property type="entry name" value="Golgi alpha-mannosidase II"/>
    <property type="match status" value="1"/>
</dbReference>
<dbReference type="SUPFAM" id="SSF51445">
    <property type="entry name" value="(Trans)glycosidases"/>
    <property type="match status" value="1"/>
</dbReference>
<evidence type="ECO:0000259" key="10">
    <source>
        <dbReference type="Pfam" id="PF08532"/>
    </source>
</evidence>
<feature type="binding site" evidence="8">
    <location>
        <position position="106"/>
    </location>
    <ligand>
        <name>substrate</name>
    </ligand>
</feature>
<accession>A0A6J4V5Q8</accession>
<evidence type="ECO:0000256" key="7">
    <source>
        <dbReference type="PIRSR" id="PIRSR001084-1"/>
    </source>
</evidence>
<keyword evidence="4 6" id="KW-0378">Hydrolase</keyword>
<dbReference type="InterPro" id="IPR029062">
    <property type="entry name" value="Class_I_gatase-like"/>
</dbReference>
<feature type="domain" description="Glycoside hydrolase family 42 N-terminal" evidence="9">
    <location>
        <begin position="9"/>
        <end position="379"/>
    </location>
</feature>
<gene>
    <name evidence="12" type="ORF">AVDCRST_MAG86-1421</name>
</gene>
<reference evidence="12" key="1">
    <citation type="submission" date="2020-02" db="EMBL/GenBank/DDBJ databases">
        <authorList>
            <person name="Meier V. D."/>
        </authorList>
    </citation>
    <scope>NUCLEOTIDE SEQUENCE</scope>
    <source>
        <strain evidence="12">AVDCRST_MAG86</strain>
    </source>
</reference>
<dbReference type="InterPro" id="IPR003476">
    <property type="entry name" value="Glyco_hydro_42"/>
</dbReference>
<evidence type="ECO:0000256" key="6">
    <source>
        <dbReference type="PIRNR" id="PIRNR001084"/>
    </source>
</evidence>
<protein>
    <recommendedName>
        <fullName evidence="3 6">Beta-galactosidase</fullName>
        <shortName evidence="6">Beta-gal</shortName>
        <ecNumber evidence="3 6">3.2.1.23</ecNumber>
    </recommendedName>
</protein>
<dbReference type="Pfam" id="PF08532">
    <property type="entry name" value="Glyco_hydro_42M"/>
    <property type="match status" value="1"/>
</dbReference>
<feature type="domain" description="Beta-galactosidase C-terminal" evidence="11">
    <location>
        <begin position="601"/>
        <end position="657"/>
    </location>
</feature>
<dbReference type="Gene3D" id="3.20.20.80">
    <property type="entry name" value="Glycosidases"/>
    <property type="match status" value="1"/>
</dbReference>
<proteinExistence type="inferred from homology"/>
<feature type="active site" description="Proton donor" evidence="7">
    <location>
        <position position="145"/>
    </location>
</feature>
<name>A0A6J4V5Q8_9DEIN</name>